<dbReference type="PANTHER" id="PTHR23501:SF197">
    <property type="entry name" value="COMD"/>
    <property type="match status" value="1"/>
</dbReference>
<keyword evidence="2 5" id="KW-0812">Transmembrane</keyword>
<proteinExistence type="predicted"/>
<dbReference type="Pfam" id="PF07690">
    <property type="entry name" value="MFS_1"/>
    <property type="match status" value="1"/>
</dbReference>
<feature type="domain" description="Major facilitator superfamily (MFS) profile" evidence="6">
    <location>
        <begin position="14"/>
        <end position="458"/>
    </location>
</feature>
<comment type="subcellular location">
    <subcellularLocation>
        <location evidence="1">Cell membrane</location>
        <topology evidence="1">Multi-pass membrane protein</topology>
    </subcellularLocation>
</comment>
<evidence type="ECO:0000259" key="6">
    <source>
        <dbReference type="PROSITE" id="PS50850"/>
    </source>
</evidence>
<dbReference type="InterPro" id="IPR020846">
    <property type="entry name" value="MFS_dom"/>
</dbReference>
<organism evidence="7 8">
    <name type="scientific">Actinomadura meridiana</name>
    <dbReference type="NCBI Taxonomy" id="559626"/>
    <lineage>
        <taxon>Bacteria</taxon>
        <taxon>Bacillati</taxon>
        <taxon>Actinomycetota</taxon>
        <taxon>Actinomycetes</taxon>
        <taxon>Streptosporangiales</taxon>
        <taxon>Thermomonosporaceae</taxon>
        <taxon>Actinomadura</taxon>
    </lineage>
</organism>
<dbReference type="PROSITE" id="PS50850">
    <property type="entry name" value="MFS"/>
    <property type="match status" value="1"/>
</dbReference>
<dbReference type="InterPro" id="IPR011701">
    <property type="entry name" value="MFS"/>
</dbReference>
<feature type="transmembrane region" description="Helical" evidence="5">
    <location>
        <begin position="434"/>
        <end position="459"/>
    </location>
</feature>
<sequence length="468" mass="47669">MTATSTSPGRTRVVLTVLVLTLFAYNGLETMLAPALPLVQEAVGASTSAVAWVFTGVLLAGAVATPVVGRLADTRDKRTVLLWVLAIVMLGTAVAALSTSIVVLTIGQLLQGVGLGLLPLSAGIIRDTQPPTAIKSANGLIVASSTLSMGVGLLVAGPIVSVLPYTWLFWFPLAMLVVAFVVAWFVVPSCPPAESGPVDWPGAALLGLGVAGLLLAITLSAQWGWLSARTLGLIAGAVVLLVMFVVVELRTERPLIDLRLLANRPVLLVCAVWFVIGFVSIAVYVLVPILVQMPEDTGIGFGASATLTGLILFPMGLAGSLTAPLTGRLETAIGARGVMLAGTGALAVSSALLLGSAQLWLIFLATGFVGVGIGLGLTQAMNIVVASVPSERLASVSGITFVMKAIGGSLGGQIAAALLAASGAPRPTWVDFRLAFLVFAAAGVVAVLLSGGFPARIAAARAAMVMTK</sequence>
<dbReference type="Proteomes" id="UP001501710">
    <property type="component" value="Unassembled WGS sequence"/>
</dbReference>
<keyword evidence="3 5" id="KW-1133">Transmembrane helix</keyword>
<evidence type="ECO:0000313" key="7">
    <source>
        <dbReference type="EMBL" id="GAA4237843.1"/>
    </source>
</evidence>
<accession>A0ABP8CD57</accession>
<dbReference type="InterPro" id="IPR036259">
    <property type="entry name" value="MFS_trans_sf"/>
</dbReference>
<feature type="transmembrane region" description="Helical" evidence="5">
    <location>
        <begin position="225"/>
        <end position="246"/>
    </location>
</feature>
<feature type="transmembrane region" description="Helical" evidence="5">
    <location>
        <begin position="80"/>
        <end position="103"/>
    </location>
</feature>
<gene>
    <name evidence="7" type="ORF">GCM10022254_51340</name>
</gene>
<feature type="transmembrane region" description="Helical" evidence="5">
    <location>
        <begin position="333"/>
        <end position="354"/>
    </location>
</feature>
<feature type="transmembrane region" description="Helical" evidence="5">
    <location>
        <begin position="299"/>
        <end position="321"/>
    </location>
</feature>
<dbReference type="EMBL" id="BAABAS010000019">
    <property type="protein sequence ID" value="GAA4237843.1"/>
    <property type="molecule type" value="Genomic_DNA"/>
</dbReference>
<dbReference type="Gene3D" id="1.20.1250.20">
    <property type="entry name" value="MFS general substrate transporter like domains"/>
    <property type="match status" value="2"/>
</dbReference>
<keyword evidence="8" id="KW-1185">Reference proteome</keyword>
<dbReference type="SUPFAM" id="SSF103473">
    <property type="entry name" value="MFS general substrate transporter"/>
    <property type="match status" value="2"/>
</dbReference>
<name>A0ABP8CD57_9ACTN</name>
<evidence type="ECO:0000256" key="5">
    <source>
        <dbReference type="SAM" id="Phobius"/>
    </source>
</evidence>
<feature type="transmembrane region" description="Helical" evidence="5">
    <location>
        <begin position="199"/>
        <end position="219"/>
    </location>
</feature>
<dbReference type="PANTHER" id="PTHR23501">
    <property type="entry name" value="MAJOR FACILITATOR SUPERFAMILY"/>
    <property type="match status" value="1"/>
</dbReference>
<feature type="transmembrane region" description="Helical" evidence="5">
    <location>
        <begin position="137"/>
        <end position="161"/>
    </location>
</feature>
<feature type="transmembrane region" description="Helical" evidence="5">
    <location>
        <begin position="266"/>
        <end position="287"/>
    </location>
</feature>
<feature type="transmembrane region" description="Helical" evidence="5">
    <location>
        <begin position="48"/>
        <end position="68"/>
    </location>
</feature>
<feature type="transmembrane region" description="Helical" evidence="5">
    <location>
        <begin position="167"/>
        <end position="187"/>
    </location>
</feature>
<evidence type="ECO:0000256" key="4">
    <source>
        <dbReference type="ARBA" id="ARBA00023136"/>
    </source>
</evidence>
<comment type="caution">
    <text evidence="7">The sequence shown here is derived from an EMBL/GenBank/DDBJ whole genome shotgun (WGS) entry which is preliminary data.</text>
</comment>
<feature type="transmembrane region" description="Helical" evidence="5">
    <location>
        <begin position="360"/>
        <end position="389"/>
    </location>
</feature>
<evidence type="ECO:0000256" key="2">
    <source>
        <dbReference type="ARBA" id="ARBA00022692"/>
    </source>
</evidence>
<reference evidence="8" key="1">
    <citation type="journal article" date="2019" name="Int. J. Syst. Evol. Microbiol.">
        <title>The Global Catalogue of Microorganisms (GCM) 10K type strain sequencing project: providing services to taxonomists for standard genome sequencing and annotation.</title>
        <authorList>
            <consortium name="The Broad Institute Genomics Platform"/>
            <consortium name="The Broad Institute Genome Sequencing Center for Infectious Disease"/>
            <person name="Wu L."/>
            <person name="Ma J."/>
        </authorList>
    </citation>
    <scope>NUCLEOTIDE SEQUENCE [LARGE SCALE GENOMIC DNA]</scope>
    <source>
        <strain evidence="8">JCM 17440</strain>
    </source>
</reference>
<keyword evidence="4 5" id="KW-0472">Membrane</keyword>
<evidence type="ECO:0000256" key="1">
    <source>
        <dbReference type="ARBA" id="ARBA00004651"/>
    </source>
</evidence>
<feature type="transmembrane region" description="Helical" evidence="5">
    <location>
        <begin position="109"/>
        <end position="125"/>
    </location>
</feature>
<feature type="transmembrane region" description="Helical" evidence="5">
    <location>
        <begin position="401"/>
        <end position="422"/>
    </location>
</feature>
<dbReference type="RefSeq" id="WP_344900997.1">
    <property type="nucleotide sequence ID" value="NZ_BAABAS010000019.1"/>
</dbReference>
<evidence type="ECO:0000256" key="3">
    <source>
        <dbReference type="ARBA" id="ARBA00022989"/>
    </source>
</evidence>
<evidence type="ECO:0000313" key="8">
    <source>
        <dbReference type="Proteomes" id="UP001501710"/>
    </source>
</evidence>
<feature type="transmembrane region" description="Helical" evidence="5">
    <location>
        <begin position="12"/>
        <end position="28"/>
    </location>
</feature>
<protein>
    <submittedName>
        <fullName evidence="7">MFS transporter</fullName>
    </submittedName>
</protein>